<name>D8M1T8_BLAHO</name>
<keyword evidence="2" id="KW-1185">Reference proteome</keyword>
<dbReference type="Proteomes" id="UP000008312">
    <property type="component" value="Unassembled WGS sequence"/>
</dbReference>
<dbReference type="EMBL" id="FN668646">
    <property type="protein sequence ID" value="CBK22027.2"/>
    <property type="molecule type" value="Genomic_DNA"/>
</dbReference>
<sequence length="42" mass="4763">MLSVIRKAFLPIATRAFSTLAENIIVGNKTYRFSKPPPREID</sequence>
<dbReference type="AlphaFoldDB" id="D8M1T8"/>
<evidence type="ECO:0000313" key="2">
    <source>
        <dbReference type="Proteomes" id="UP000008312"/>
    </source>
</evidence>
<dbReference type="GeneID" id="24919309"/>
<reference evidence="1" key="1">
    <citation type="submission" date="2010-02" db="EMBL/GenBank/DDBJ databases">
        <title>Sequencing and annotation of the Blastocystis hominis genome.</title>
        <authorList>
            <person name="Wincker P."/>
        </authorList>
    </citation>
    <scope>NUCLEOTIDE SEQUENCE</scope>
    <source>
        <strain evidence="1">Singapore isolate B</strain>
    </source>
</reference>
<dbReference type="InParanoid" id="D8M1T8"/>
<accession>D8M1T8</accession>
<gene>
    <name evidence="1" type="ORF">GSBLH_T00002102001</name>
</gene>
<dbReference type="RefSeq" id="XP_012896075.1">
    <property type="nucleotide sequence ID" value="XM_013040621.1"/>
</dbReference>
<evidence type="ECO:0000313" key="1">
    <source>
        <dbReference type="EMBL" id="CBK22027.2"/>
    </source>
</evidence>
<protein>
    <submittedName>
        <fullName evidence="1">Uncharacterized protein</fullName>
    </submittedName>
</protein>
<proteinExistence type="predicted"/>
<organism evidence="1">
    <name type="scientific">Blastocystis hominis</name>
    <dbReference type="NCBI Taxonomy" id="12968"/>
    <lineage>
        <taxon>Eukaryota</taxon>
        <taxon>Sar</taxon>
        <taxon>Stramenopiles</taxon>
        <taxon>Bigyra</taxon>
        <taxon>Opalozoa</taxon>
        <taxon>Opalinata</taxon>
        <taxon>Blastocystidae</taxon>
        <taxon>Blastocystis</taxon>
    </lineage>
</organism>